<evidence type="ECO:0000313" key="6">
    <source>
        <dbReference type="EMBL" id="SIQ15631.1"/>
    </source>
</evidence>
<gene>
    <name evidence="6" type="ORF">SAMN05421647_102486</name>
</gene>
<keyword evidence="1" id="KW-0805">Transcription regulation</keyword>
<dbReference type="InterPro" id="IPR036271">
    <property type="entry name" value="Tet_transcr_reg_TetR-rel_C_sf"/>
</dbReference>
<dbReference type="AlphaFoldDB" id="A0A1N6QG91"/>
<protein>
    <submittedName>
        <fullName evidence="6">Transcriptional regulator, TetR family</fullName>
    </submittedName>
</protein>
<dbReference type="Pfam" id="PF00440">
    <property type="entry name" value="TetR_N"/>
    <property type="match status" value="1"/>
</dbReference>
<evidence type="ECO:0000256" key="3">
    <source>
        <dbReference type="ARBA" id="ARBA00023163"/>
    </source>
</evidence>
<reference evidence="6 7" key="1">
    <citation type="submission" date="2017-01" db="EMBL/GenBank/DDBJ databases">
        <authorList>
            <person name="Mah S.A."/>
            <person name="Swanson W.J."/>
            <person name="Moy G.W."/>
            <person name="Vacquier V.D."/>
        </authorList>
    </citation>
    <scope>NUCLEOTIDE SEQUENCE [LARGE SCALE GENOMIC DNA]</scope>
    <source>
        <strain evidence="6 7">DSM 7027</strain>
    </source>
</reference>
<evidence type="ECO:0000256" key="2">
    <source>
        <dbReference type="ARBA" id="ARBA00023125"/>
    </source>
</evidence>
<feature type="domain" description="HTH tetR-type" evidence="5">
    <location>
        <begin position="1"/>
        <end position="61"/>
    </location>
</feature>
<dbReference type="InterPro" id="IPR001647">
    <property type="entry name" value="HTH_TetR"/>
</dbReference>
<dbReference type="SUPFAM" id="SSF48498">
    <property type="entry name" value="Tetracyclin repressor-like, C-terminal domain"/>
    <property type="match status" value="1"/>
</dbReference>
<evidence type="ECO:0000256" key="4">
    <source>
        <dbReference type="PROSITE-ProRule" id="PRU00335"/>
    </source>
</evidence>
<evidence type="ECO:0000313" key="7">
    <source>
        <dbReference type="Proteomes" id="UP000186895"/>
    </source>
</evidence>
<accession>A0A1N6QG91</accession>
<dbReference type="Proteomes" id="UP000186895">
    <property type="component" value="Unassembled WGS sequence"/>
</dbReference>
<dbReference type="Pfam" id="PF16925">
    <property type="entry name" value="TetR_C_13"/>
    <property type="match status" value="1"/>
</dbReference>
<dbReference type="PRINTS" id="PR00455">
    <property type="entry name" value="HTHTETR"/>
</dbReference>
<keyword evidence="3" id="KW-0804">Transcription</keyword>
<dbReference type="Gene3D" id="1.10.357.10">
    <property type="entry name" value="Tetracycline Repressor, domain 2"/>
    <property type="match status" value="1"/>
</dbReference>
<organism evidence="6 7">
    <name type="scientific">Marinobacterium stanieri</name>
    <dbReference type="NCBI Taxonomy" id="49186"/>
    <lineage>
        <taxon>Bacteria</taxon>
        <taxon>Pseudomonadati</taxon>
        <taxon>Pseudomonadota</taxon>
        <taxon>Gammaproteobacteria</taxon>
        <taxon>Oceanospirillales</taxon>
        <taxon>Oceanospirillaceae</taxon>
        <taxon>Marinobacterium</taxon>
    </lineage>
</organism>
<dbReference type="PROSITE" id="PS50977">
    <property type="entry name" value="HTH_TETR_2"/>
    <property type="match status" value="1"/>
</dbReference>
<dbReference type="InterPro" id="IPR011075">
    <property type="entry name" value="TetR_C"/>
</dbReference>
<feature type="DNA-binding region" description="H-T-H motif" evidence="4">
    <location>
        <begin position="24"/>
        <end position="43"/>
    </location>
</feature>
<dbReference type="STRING" id="49186.SAMN05421647_102486"/>
<evidence type="ECO:0000259" key="5">
    <source>
        <dbReference type="PROSITE" id="PS50977"/>
    </source>
</evidence>
<dbReference type="RefSeq" id="WP_076461983.1">
    <property type="nucleotide sequence ID" value="NZ_FTMN01000002.1"/>
</dbReference>
<evidence type="ECO:0000256" key="1">
    <source>
        <dbReference type="ARBA" id="ARBA00023015"/>
    </source>
</evidence>
<dbReference type="eggNOG" id="COG1309">
    <property type="taxonomic scope" value="Bacteria"/>
</dbReference>
<dbReference type="PANTHER" id="PTHR47506">
    <property type="entry name" value="TRANSCRIPTIONAL REGULATORY PROTEIN"/>
    <property type="match status" value="1"/>
</dbReference>
<dbReference type="GO" id="GO:0003677">
    <property type="term" value="F:DNA binding"/>
    <property type="evidence" value="ECO:0007669"/>
    <property type="project" value="UniProtKB-UniRule"/>
</dbReference>
<dbReference type="EMBL" id="FTMN01000002">
    <property type="protein sequence ID" value="SIQ15631.1"/>
    <property type="molecule type" value="Genomic_DNA"/>
</dbReference>
<keyword evidence="7" id="KW-1185">Reference proteome</keyword>
<dbReference type="InterPro" id="IPR009057">
    <property type="entry name" value="Homeodomain-like_sf"/>
</dbReference>
<keyword evidence="2 4" id="KW-0238">DNA-binding</keyword>
<name>A0A1N6QG91_9GAMM</name>
<proteinExistence type="predicted"/>
<dbReference type="PANTHER" id="PTHR47506:SF3">
    <property type="entry name" value="HTH-TYPE TRANSCRIPTIONAL REGULATOR LMRA"/>
    <property type="match status" value="1"/>
</dbReference>
<sequence length="193" mass="21522">MDKREHLVQVAFDIFYREGVHAVGINRILTESGVAKKTLYNHFASKDELVAATLSYRDQRFLNWLGERMATGQAGIDALKAMFDALHDWFNGEDAGQPQFNGCYFINLSAEYGDAEHPLHQQCSAHKRAVQALMRQHLSAWVESGVLDQLVDALAILKEGAIVQAHVTGDKNAALKAWAIAEPLLQAHVRQKD</sequence>
<dbReference type="SUPFAM" id="SSF46689">
    <property type="entry name" value="Homeodomain-like"/>
    <property type="match status" value="1"/>
</dbReference>